<dbReference type="EMBL" id="JABCKI010000137">
    <property type="protein sequence ID" value="KAG5652329.1"/>
    <property type="molecule type" value="Genomic_DNA"/>
</dbReference>
<dbReference type="Proteomes" id="UP000717328">
    <property type="component" value="Unassembled WGS sequence"/>
</dbReference>
<sequence length="87" mass="9489">MQSYKQQAAKLAGPIGLLKMHATRTAQETATDAVQIFGGRGITKTGMGQYIEHVGIFSSPPSDIQLTSFNMIKVPSHCSVRRDLGRR</sequence>
<feature type="domain" description="Acyl-CoA dehydrogenase/oxidase C-terminal" evidence="2">
    <location>
        <begin position="13"/>
        <end position="45"/>
    </location>
</feature>
<dbReference type="GO" id="GO:0016627">
    <property type="term" value="F:oxidoreductase activity, acting on the CH-CH group of donors"/>
    <property type="evidence" value="ECO:0007669"/>
    <property type="project" value="InterPro"/>
</dbReference>
<accession>A0A9P7GKL2</accession>
<comment type="caution">
    <text evidence="3">The sequence shown here is derived from an EMBL/GenBank/DDBJ whole genome shotgun (WGS) entry which is preliminary data.</text>
</comment>
<reference evidence="3" key="1">
    <citation type="submission" date="2021-02" db="EMBL/GenBank/DDBJ databases">
        <authorList>
            <person name="Nieuwenhuis M."/>
            <person name="Van De Peppel L.J.J."/>
        </authorList>
    </citation>
    <scope>NUCLEOTIDE SEQUENCE</scope>
    <source>
        <strain evidence="3">D49</strain>
    </source>
</reference>
<organism evidence="3 4">
    <name type="scientific">Sphagnurus paluster</name>
    <dbReference type="NCBI Taxonomy" id="117069"/>
    <lineage>
        <taxon>Eukaryota</taxon>
        <taxon>Fungi</taxon>
        <taxon>Dikarya</taxon>
        <taxon>Basidiomycota</taxon>
        <taxon>Agaricomycotina</taxon>
        <taxon>Agaricomycetes</taxon>
        <taxon>Agaricomycetidae</taxon>
        <taxon>Agaricales</taxon>
        <taxon>Tricholomatineae</taxon>
        <taxon>Lyophyllaceae</taxon>
        <taxon>Sphagnurus</taxon>
    </lineage>
</organism>
<keyword evidence="1" id="KW-0285">Flavoprotein</keyword>
<name>A0A9P7GKL2_9AGAR</name>
<dbReference type="SUPFAM" id="SSF47203">
    <property type="entry name" value="Acyl-CoA dehydrogenase C-terminal domain-like"/>
    <property type="match status" value="1"/>
</dbReference>
<dbReference type="AlphaFoldDB" id="A0A9P7GKL2"/>
<dbReference type="Gene3D" id="1.20.140.10">
    <property type="entry name" value="Butyryl-CoA Dehydrogenase, subunit A, domain 3"/>
    <property type="match status" value="1"/>
</dbReference>
<keyword evidence="4" id="KW-1185">Reference proteome</keyword>
<dbReference type="Pfam" id="PF00441">
    <property type="entry name" value="Acyl-CoA_dh_1"/>
    <property type="match status" value="1"/>
</dbReference>
<dbReference type="OrthoDB" id="10254877at2759"/>
<dbReference type="InterPro" id="IPR036250">
    <property type="entry name" value="AcylCo_DH-like_C"/>
</dbReference>
<reference evidence="3" key="2">
    <citation type="submission" date="2021-10" db="EMBL/GenBank/DDBJ databases">
        <title>Phylogenomics reveals ancestral predisposition of the termite-cultivated fungus Termitomyces towards a domesticated lifestyle.</title>
        <authorList>
            <person name="Auxier B."/>
            <person name="Grum-Grzhimaylo A."/>
            <person name="Cardenas M.E."/>
            <person name="Lodge J.D."/>
            <person name="Laessoe T."/>
            <person name="Pedersen O."/>
            <person name="Smith M.E."/>
            <person name="Kuyper T.W."/>
            <person name="Franco-Molano E.A."/>
            <person name="Baroni T.J."/>
            <person name="Aanen D.K."/>
        </authorList>
    </citation>
    <scope>NUCLEOTIDE SEQUENCE</scope>
    <source>
        <strain evidence="3">D49</strain>
    </source>
</reference>
<gene>
    <name evidence="3" type="ORF">H0H81_005397</name>
</gene>
<evidence type="ECO:0000256" key="1">
    <source>
        <dbReference type="ARBA" id="ARBA00022630"/>
    </source>
</evidence>
<dbReference type="InterPro" id="IPR009075">
    <property type="entry name" value="AcylCo_DH/oxidase_C"/>
</dbReference>
<evidence type="ECO:0000313" key="4">
    <source>
        <dbReference type="Proteomes" id="UP000717328"/>
    </source>
</evidence>
<evidence type="ECO:0000259" key="2">
    <source>
        <dbReference type="Pfam" id="PF00441"/>
    </source>
</evidence>
<proteinExistence type="predicted"/>
<protein>
    <recommendedName>
        <fullName evidence="2">Acyl-CoA dehydrogenase/oxidase C-terminal domain-containing protein</fullName>
    </recommendedName>
</protein>
<evidence type="ECO:0000313" key="3">
    <source>
        <dbReference type="EMBL" id="KAG5652329.1"/>
    </source>
</evidence>